<accession>A0ABQ6MLR6</accession>
<keyword evidence="2" id="KW-0812">Transmembrane</keyword>
<evidence type="ECO:0000313" key="3">
    <source>
        <dbReference type="EMBL" id="GMI28212.1"/>
    </source>
</evidence>
<name>A0ABQ6MLR6_9STRA</name>
<dbReference type="EMBL" id="BRYB01001542">
    <property type="protein sequence ID" value="GMI28212.1"/>
    <property type="molecule type" value="Genomic_DNA"/>
</dbReference>
<feature type="region of interest" description="Disordered" evidence="1">
    <location>
        <begin position="1"/>
        <end position="46"/>
    </location>
</feature>
<gene>
    <name evidence="3" type="ORF">TeGR_g5054</name>
</gene>
<protein>
    <submittedName>
        <fullName evidence="3">Uncharacterized protein</fullName>
    </submittedName>
</protein>
<feature type="compositionally biased region" description="Gly residues" evidence="1">
    <location>
        <begin position="220"/>
        <end position="234"/>
    </location>
</feature>
<keyword evidence="4" id="KW-1185">Reference proteome</keyword>
<evidence type="ECO:0000313" key="4">
    <source>
        <dbReference type="Proteomes" id="UP001165060"/>
    </source>
</evidence>
<evidence type="ECO:0000256" key="1">
    <source>
        <dbReference type="SAM" id="MobiDB-lite"/>
    </source>
</evidence>
<keyword evidence="2" id="KW-0472">Membrane</keyword>
<feature type="compositionally biased region" description="Basic residues" evidence="1">
    <location>
        <begin position="31"/>
        <end position="41"/>
    </location>
</feature>
<feature type="region of interest" description="Disordered" evidence="1">
    <location>
        <begin position="220"/>
        <end position="243"/>
    </location>
</feature>
<sequence length="243" mass="25467">MATQPRRRVNSHEYAVAPTTEAPPPQAPPQFKHHHNHHHHPQTQPGPLALLRSLVQRGSHLPPLHPRGGNRSDTSPAAADIVAVETGGGLATLRERAPSPIDLEQGAGAGAGAAPSPPPDEDLPLTPEQQRAAYHEDKRDVDAKERFQERRRELELGRGEGGGGVSSMDIFLSALPKRDAEAQDIIRAASCFIMATIFLAAILSVLSFLLFARGPLAAGGGGGGGGRGGEGAGEGDSSDPYDP</sequence>
<evidence type="ECO:0000256" key="2">
    <source>
        <dbReference type="SAM" id="Phobius"/>
    </source>
</evidence>
<feature type="region of interest" description="Disordered" evidence="1">
    <location>
        <begin position="101"/>
        <end position="126"/>
    </location>
</feature>
<dbReference type="Proteomes" id="UP001165060">
    <property type="component" value="Unassembled WGS sequence"/>
</dbReference>
<reference evidence="3 4" key="1">
    <citation type="journal article" date="2023" name="Commun. Biol.">
        <title>Genome analysis of Parmales, the sister group of diatoms, reveals the evolutionary specialization of diatoms from phago-mixotrophs to photoautotrophs.</title>
        <authorList>
            <person name="Ban H."/>
            <person name="Sato S."/>
            <person name="Yoshikawa S."/>
            <person name="Yamada K."/>
            <person name="Nakamura Y."/>
            <person name="Ichinomiya M."/>
            <person name="Sato N."/>
            <person name="Blanc-Mathieu R."/>
            <person name="Endo H."/>
            <person name="Kuwata A."/>
            <person name="Ogata H."/>
        </authorList>
    </citation>
    <scope>NUCLEOTIDE SEQUENCE [LARGE SCALE GENOMIC DNA]</scope>
</reference>
<keyword evidence="2" id="KW-1133">Transmembrane helix</keyword>
<organism evidence="3 4">
    <name type="scientific">Tetraparma gracilis</name>
    <dbReference type="NCBI Taxonomy" id="2962635"/>
    <lineage>
        <taxon>Eukaryota</taxon>
        <taxon>Sar</taxon>
        <taxon>Stramenopiles</taxon>
        <taxon>Ochrophyta</taxon>
        <taxon>Bolidophyceae</taxon>
        <taxon>Parmales</taxon>
        <taxon>Triparmaceae</taxon>
        <taxon>Tetraparma</taxon>
    </lineage>
</organism>
<comment type="caution">
    <text evidence="3">The sequence shown here is derived from an EMBL/GenBank/DDBJ whole genome shotgun (WGS) entry which is preliminary data.</text>
</comment>
<feature type="transmembrane region" description="Helical" evidence="2">
    <location>
        <begin position="185"/>
        <end position="211"/>
    </location>
</feature>
<proteinExistence type="predicted"/>